<evidence type="ECO:0000256" key="1">
    <source>
        <dbReference type="SAM" id="Phobius"/>
    </source>
</evidence>
<evidence type="ECO:0000313" key="3">
    <source>
        <dbReference type="Proteomes" id="UP000024404"/>
    </source>
</evidence>
<keyword evidence="1" id="KW-0812">Transmembrane</keyword>
<feature type="transmembrane region" description="Helical" evidence="1">
    <location>
        <begin position="6"/>
        <end position="27"/>
    </location>
</feature>
<keyword evidence="1" id="KW-0472">Membrane</keyword>
<proteinExistence type="predicted"/>
<sequence>MVELRIEVIIIVIYSGTFSCFISFCSFKIITEFSKKKWACAHAFRIHKATRIARSRNSRLVVEVVLLQSILPYFHELFKIPLLLDLSTINSFGVIL</sequence>
<reference evidence="3" key="1">
    <citation type="submission" date="2013-10" db="EMBL/GenBank/DDBJ databases">
        <title>Genome sequencing of Onchocerca volvulus.</title>
        <authorList>
            <person name="Cotton J."/>
            <person name="Tsai J."/>
            <person name="Stanley E."/>
            <person name="Tracey A."/>
            <person name="Holroyd N."/>
            <person name="Lustigman S."/>
            <person name="Berriman M."/>
        </authorList>
    </citation>
    <scope>NUCLEOTIDE SEQUENCE</scope>
</reference>
<dbReference type="EnsemblMetazoa" id="OVOC10639.1">
    <property type="protein sequence ID" value="OVOC10639.1"/>
    <property type="gene ID" value="WBGene00247448"/>
</dbReference>
<dbReference type="Proteomes" id="UP000024404">
    <property type="component" value="Unassembled WGS sequence"/>
</dbReference>
<accession>A0A8R1TJ86</accession>
<evidence type="ECO:0000313" key="2">
    <source>
        <dbReference type="EnsemblMetazoa" id="OVOC10639.1"/>
    </source>
</evidence>
<keyword evidence="1" id="KW-1133">Transmembrane helix</keyword>
<name>A0A8R1TJ86_ONCVO</name>
<keyword evidence="3" id="KW-1185">Reference proteome</keyword>
<dbReference type="PROSITE" id="PS51257">
    <property type="entry name" value="PROKAR_LIPOPROTEIN"/>
    <property type="match status" value="1"/>
</dbReference>
<protein>
    <submittedName>
        <fullName evidence="2">Uncharacterized protein</fullName>
    </submittedName>
</protein>
<reference evidence="2" key="2">
    <citation type="submission" date="2022-06" db="UniProtKB">
        <authorList>
            <consortium name="EnsemblMetazoa"/>
        </authorList>
    </citation>
    <scope>IDENTIFICATION</scope>
</reference>
<organism evidence="2 3">
    <name type="scientific">Onchocerca volvulus</name>
    <dbReference type="NCBI Taxonomy" id="6282"/>
    <lineage>
        <taxon>Eukaryota</taxon>
        <taxon>Metazoa</taxon>
        <taxon>Ecdysozoa</taxon>
        <taxon>Nematoda</taxon>
        <taxon>Chromadorea</taxon>
        <taxon>Rhabditida</taxon>
        <taxon>Spirurina</taxon>
        <taxon>Spiruromorpha</taxon>
        <taxon>Filarioidea</taxon>
        <taxon>Onchocercidae</taxon>
        <taxon>Onchocerca</taxon>
    </lineage>
</organism>
<dbReference type="EMBL" id="CMVM020000345">
    <property type="status" value="NOT_ANNOTATED_CDS"/>
    <property type="molecule type" value="Genomic_DNA"/>
</dbReference>
<dbReference type="AlphaFoldDB" id="A0A8R1TJ86"/>